<feature type="compositionally biased region" description="Basic and acidic residues" evidence="1">
    <location>
        <begin position="110"/>
        <end position="126"/>
    </location>
</feature>
<dbReference type="Proteomes" id="UP001497623">
    <property type="component" value="Unassembled WGS sequence"/>
</dbReference>
<feature type="region of interest" description="Disordered" evidence="1">
    <location>
        <begin position="94"/>
        <end position="126"/>
    </location>
</feature>
<dbReference type="EMBL" id="CAXKWB010032688">
    <property type="protein sequence ID" value="CAL4141700.1"/>
    <property type="molecule type" value="Genomic_DNA"/>
</dbReference>
<dbReference type="GO" id="GO:0005666">
    <property type="term" value="C:RNA polymerase III complex"/>
    <property type="evidence" value="ECO:0007669"/>
    <property type="project" value="TreeGrafter"/>
</dbReference>
<dbReference type="Pfam" id="PF04801">
    <property type="entry name" value="RPC5"/>
    <property type="match status" value="1"/>
</dbReference>
<accession>A0AAV2RVN2</accession>
<evidence type="ECO:0000256" key="1">
    <source>
        <dbReference type="SAM" id="MobiDB-lite"/>
    </source>
</evidence>
<dbReference type="GO" id="GO:0042797">
    <property type="term" value="P:tRNA transcription by RNA polymerase III"/>
    <property type="evidence" value="ECO:0007669"/>
    <property type="project" value="TreeGrafter"/>
</dbReference>
<organism evidence="2 3">
    <name type="scientific">Meganyctiphanes norvegica</name>
    <name type="common">Northern krill</name>
    <name type="synonym">Thysanopoda norvegica</name>
    <dbReference type="NCBI Taxonomy" id="48144"/>
    <lineage>
        <taxon>Eukaryota</taxon>
        <taxon>Metazoa</taxon>
        <taxon>Ecdysozoa</taxon>
        <taxon>Arthropoda</taxon>
        <taxon>Crustacea</taxon>
        <taxon>Multicrustacea</taxon>
        <taxon>Malacostraca</taxon>
        <taxon>Eumalacostraca</taxon>
        <taxon>Eucarida</taxon>
        <taxon>Euphausiacea</taxon>
        <taxon>Euphausiidae</taxon>
        <taxon>Meganyctiphanes</taxon>
    </lineage>
</organism>
<feature type="compositionally biased region" description="Basic and acidic residues" evidence="1">
    <location>
        <begin position="399"/>
        <end position="412"/>
    </location>
</feature>
<evidence type="ECO:0000313" key="2">
    <source>
        <dbReference type="EMBL" id="CAL4141700.1"/>
    </source>
</evidence>
<reference evidence="2 3" key="1">
    <citation type="submission" date="2024-05" db="EMBL/GenBank/DDBJ databases">
        <authorList>
            <person name="Wallberg A."/>
        </authorList>
    </citation>
    <scope>NUCLEOTIDE SEQUENCE [LARGE SCALE GENOMIC DNA]</scope>
</reference>
<dbReference type="PANTHER" id="PTHR12069">
    <property type="entry name" value="DNA-DIRECTED RNA POLYMERASES III 80 KDA POLYPEPTIDE RNA POLYMERASE III SUBUNIT 5"/>
    <property type="match status" value="1"/>
</dbReference>
<feature type="region of interest" description="Disordered" evidence="1">
    <location>
        <begin position="377"/>
        <end position="412"/>
    </location>
</feature>
<evidence type="ECO:0008006" key="4">
    <source>
        <dbReference type="Google" id="ProtNLM"/>
    </source>
</evidence>
<proteinExistence type="predicted"/>
<dbReference type="PANTHER" id="PTHR12069:SF0">
    <property type="entry name" value="DNA-DIRECTED RNA POLYMERASE III SUBUNIT RPC5"/>
    <property type="match status" value="1"/>
</dbReference>
<feature type="non-terminal residue" evidence="2">
    <location>
        <position position="412"/>
    </location>
</feature>
<name>A0AAV2RVN2_MEGNR</name>
<comment type="caution">
    <text evidence="2">The sequence shown here is derived from an EMBL/GenBank/DDBJ whole genome shotgun (WGS) entry which is preliminary data.</text>
</comment>
<sequence>MDAIGYKSRFLCFSTSSGENIDTKVETVFKDKVKIYKHIVMDKLVLTSTKVLNDASRYAVGVMHDSALHLSPVSQVLALRPSFSYLDMADKRGRQERKDITGEEDSDEEKEPKKVTVRFERPETDKSRAAKEKSYGFLQKQIREEPWIETTFHRCGSESTEFEKRKLYCSYEDQQVDQFMLSSKDYLTQLVPPLKEIEVATPGLPAHLMSRAALAALPLHDRCRTIINNAGVASFSEVLGMMGCGSGTEAAASLLKVLQQVAVLVQGNWVVKSDIVFPKDGKSESGVANELIQRGRDYVLYSLSKNSSIMRNEMADVVGLPGNDLITILKGVARRRGNRGAWEFLLPTDQNFIKKYPDVVQRQEMIWQSRHEQLSHAFKDRDTNRAGTSGSKKSRGIKIKTEAESDSDSSRK</sequence>
<protein>
    <recommendedName>
        <fullName evidence="4">DNA-directed RNA polymerase III subunit RPC5</fullName>
    </recommendedName>
</protein>
<dbReference type="AlphaFoldDB" id="A0AAV2RVN2"/>
<gene>
    <name evidence="2" type="ORF">MNOR_LOCUS28905</name>
</gene>
<dbReference type="InterPro" id="IPR006886">
    <property type="entry name" value="RNA_pol_III_Rpc5"/>
</dbReference>
<evidence type="ECO:0000313" key="3">
    <source>
        <dbReference type="Proteomes" id="UP001497623"/>
    </source>
</evidence>
<keyword evidence="3" id="KW-1185">Reference proteome</keyword>